<evidence type="ECO:0000313" key="2">
    <source>
        <dbReference type="EMBL" id="CAG6602681.1"/>
    </source>
</evidence>
<name>A0A8D8L521_CULPI</name>
<proteinExistence type="predicted"/>
<evidence type="ECO:0000256" key="1">
    <source>
        <dbReference type="SAM" id="Phobius"/>
    </source>
</evidence>
<dbReference type="AlphaFoldDB" id="A0A8D8L521"/>
<dbReference type="EMBL" id="HBUE01243093">
    <property type="protein sequence ID" value="CAG6550387.1"/>
    <property type="molecule type" value="Transcribed_RNA"/>
</dbReference>
<feature type="transmembrane region" description="Helical" evidence="1">
    <location>
        <begin position="89"/>
        <end position="109"/>
    </location>
</feature>
<keyword evidence="1" id="KW-0472">Membrane</keyword>
<feature type="transmembrane region" description="Helical" evidence="1">
    <location>
        <begin position="23"/>
        <end position="42"/>
    </location>
</feature>
<dbReference type="EMBL" id="HBUE01350192">
    <property type="protein sequence ID" value="CAG6602681.1"/>
    <property type="molecule type" value="Transcribed_RNA"/>
</dbReference>
<dbReference type="EMBL" id="HBUE01243094">
    <property type="protein sequence ID" value="CAG6550389.1"/>
    <property type="molecule type" value="Transcribed_RNA"/>
</dbReference>
<reference evidence="2" key="1">
    <citation type="submission" date="2021-05" db="EMBL/GenBank/DDBJ databases">
        <authorList>
            <person name="Alioto T."/>
            <person name="Alioto T."/>
            <person name="Gomez Garrido J."/>
        </authorList>
    </citation>
    <scope>NUCLEOTIDE SEQUENCE</scope>
</reference>
<organism evidence="2">
    <name type="scientific">Culex pipiens</name>
    <name type="common">House mosquito</name>
    <dbReference type="NCBI Taxonomy" id="7175"/>
    <lineage>
        <taxon>Eukaryota</taxon>
        <taxon>Metazoa</taxon>
        <taxon>Ecdysozoa</taxon>
        <taxon>Arthropoda</taxon>
        <taxon>Hexapoda</taxon>
        <taxon>Insecta</taxon>
        <taxon>Pterygota</taxon>
        <taxon>Neoptera</taxon>
        <taxon>Endopterygota</taxon>
        <taxon>Diptera</taxon>
        <taxon>Nematocera</taxon>
        <taxon>Culicoidea</taxon>
        <taxon>Culicidae</taxon>
        <taxon>Culicinae</taxon>
        <taxon>Culicini</taxon>
        <taxon>Culex</taxon>
        <taxon>Culex</taxon>
    </lineage>
</organism>
<accession>A0A8D8L521</accession>
<feature type="transmembrane region" description="Helical" evidence="1">
    <location>
        <begin position="63"/>
        <end position="83"/>
    </location>
</feature>
<dbReference type="EMBL" id="HBUE01350193">
    <property type="protein sequence ID" value="CAG6602683.1"/>
    <property type="molecule type" value="Transcribed_RNA"/>
</dbReference>
<sequence length="153" mass="17844">MVRIHGVRCSWGSVAASSSNLCLLLFGMKLFPPSLTALLTASQGRRQWLQWRRFLRSEMRMSLSLLVLLIFRFSLCMIILFTVLIPLKWFFFLFCLFFTWRMTVSRFFLCDLGRVGLYCILFNHDSGNVPPHYDSRNFTVLTSQKASQITTHC</sequence>
<keyword evidence="1" id="KW-0812">Transmembrane</keyword>
<protein>
    <submittedName>
        <fullName evidence="2">(northern house mosquito) hypothetical protein</fullName>
    </submittedName>
</protein>
<keyword evidence="1" id="KW-1133">Transmembrane helix</keyword>